<dbReference type="CDD" id="cd21109">
    <property type="entry name" value="SPASM"/>
    <property type="match status" value="1"/>
</dbReference>
<evidence type="ECO:0000256" key="4">
    <source>
        <dbReference type="ARBA" id="ARBA00022723"/>
    </source>
</evidence>
<evidence type="ECO:0000256" key="3">
    <source>
        <dbReference type="ARBA" id="ARBA00022691"/>
    </source>
</evidence>
<keyword evidence="2" id="KW-0004">4Fe-4S</keyword>
<gene>
    <name evidence="9" type="ORF">KDW03_03920</name>
</gene>
<keyword evidence="6" id="KW-0408">Iron</keyword>
<dbReference type="AlphaFoldDB" id="A0AAX3BFF4"/>
<dbReference type="SFLD" id="SFLDS00029">
    <property type="entry name" value="Radical_SAM"/>
    <property type="match status" value="1"/>
</dbReference>
<dbReference type="InterPro" id="IPR058240">
    <property type="entry name" value="rSAM_sf"/>
</dbReference>
<dbReference type="InterPro" id="IPR000385">
    <property type="entry name" value="MoaA_NifB_PqqE_Fe-S-bd_CS"/>
</dbReference>
<keyword evidence="10" id="KW-1185">Reference proteome</keyword>
<proteinExistence type="predicted"/>
<sequence>MKTNYAVVTQLMMRNPRAAADMALAFFLQQVGFRTTYRRRDGYATEMPLITFRITPLCNLRCIMCGQRGLTGTFKDDVALKEKDNIVPLEVYKKLTDQVAKKTKVFYIWGGEPMLYPNFMELAAYMARTIPLFTVNTNGTLLAPHAKEIVRDKWSGFFISLDGFEETNDAIRGKGSYKRVIESIQAINEEKKRQKATLPHVGIVTTISNMNYKYLDKLVEATKDMGLAWHIVNLGTYTNTAIGQEHERYMEEKLGITPYYWRGFANGCNEGIDGEEFSQILARAHSIKTDHPLITVPVIRPKKIGEYYANLDHLVRDKCTAPWFSVNINYNGDVHFCADYPDYILGNIMQEDILDIYNNERARTFRKALRESPHGIFPGCRRCYQLMLCGHRRWGY</sequence>
<dbReference type="InterPro" id="IPR050377">
    <property type="entry name" value="Radical_SAM_PqqE_MftC-like"/>
</dbReference>
<dbReference type="PROSITE" id="PS01305">
    <property type="entry name" value="MOAA_NIFB_PQQE"/>
    <property type="match status" value="1"/>
</dbReference>
<dbReference type="EMBL" id="CP073355">
    <property type="protein sequence ID" value="URA10961.1"/>
    <property type="molecule type" value="Genomic_DNA"/>
</dbReference>
<dbReference type="Pfam" id="PF13186">
    <property type="entry name" value="SPASM"/>
    <property type="match status" value="1"/>
</dbReference>
<dbReference type="PANTHER" id="PTHR11228:SF7">
    <property type="entry name" value="PQQA PEPTIDE CYCLASE"/>
    <property type="match status" value="1"/>
</dbReference>
<evidence type="ECO:0000256" key="1">
    <source>
        <dbReference type="ARBA" id="ARBA00001966"/>
    </source>
</evidence>
<keyword evidence="7" id="KW-0411">Iron-sulfur</keyword>
<accession>A0AAX3BFF4</accession>
<dbReference type="SUPFAM" id="SSF102114">
    <property type="entry name" value="Radical SAM enzymes"/>
    <property type="match status" value="1"/>
</dbReference>
<dbReference type="NCBIfam" id="TIGR04085">
    <property type="entry name" value="rSAM_more_4Fe4S"/>
    <property type="match status" value="1"/>
</dbReference>
<dbReference type="Gene3D" id="3.20.20.70">
    <property type="entry name" value="Aldolase class I"/>
    <property type="match status" value="1"/>
</dbReference>
<keyword evidence="3" id="KW-0949">S-adenosyl-L-methionine</keyword>
<dbReference type="SFLD" id="SFLDG01387">
    <property type="entry name" value="BtrN-like_SPASM_domain_contain"/>
    <property type="match status" value="1"/>
</dbReference>
<reference evidence="9" key="2">
    <citation type="submission" date="2022-06" db="EMBL/GenBank/DDBJ databases">
        <title>Thermospira aquatica gen. nov., sp. nov.</title>
        <authorList>
            <person name="Ben Ali Gam Z."/>
            <person name="Labat M."/>
        </authorList>
    </citation>
    <scope>NUCLEOTIDE SEQUENCE</scope>
    <source>
        <strain evidence="9">F1F22</strain>
    </source>
</reference>
<dbReference type="InterPro" id="IPR023885">
    <property type="entry name" value="4Fe4S-binding_SPASM_dom"/>
</dbReference>
<dbReference type="RefSeq" id="WP_271436091.1">
    <property type="nucleotide sequence ID" value="NZ_CP073355.1"/>
</dbReference>
<evidence type="ECO:0000313" key="10">
    <source>
        <dbReference type="Proteomes" id="UP001056539"/>
    </source>
</evidence>
<protein>
    <submittedName>
        <fullName evidence="9">Radical SAM protein</fullName>
    </submittedName>
</protein>
<feature type="domain" description="Radical SAM core" evidence="8">
    <location>
        <begin position="44"/>
        <end position="269"/>
    </location>
</feature>
<reference evidence="9" key="1">
    <citation type="submission" date="2021-04" db="EMBL/GenBank/DDBJ databases">
        <authorList>
            <person name="Postec A."/>
        </authorList>
    </citation>
    <scope>NUCLEOTIDE SEQUENCE</scope>
    <source>
        <strain evidence="9">F1F22</strain>
    </source>
</reference>
<evidence type="ECO:0000256" key="6">
    <source>
        <dbReference type="ARBA" id="ARBA00023004"/>
    </source>
</evidence>
<name>A0AAX3BFF4_9SPIR</name>
<evidence type="ECO:0000256" key="2">
    <source>
        <dbReference type="ARBA" id="ARBA00022485"/>
    </source>
</evidence>
<dbReference type="InterPro" id="IPR013785">
    <property type="entry name" value="Aldolase_TIM"/>
</dbReference>
<evidence type="ECO:0000313" key="9">
    <source>
        <dbReference type="EMBL" id="URA10961.1"/>
    </source>
</evidence>
<dbReference type="Pfam" id="PF04055">
    <property type="entry name" value="Radical_SAM"/>
    <property type="match status" value="1"/>
</dbReference>
<dbReference type="KEGG" id="taqu:KDW03_03920"/>
<dbReference type="GO" id="GO:0046872">
    <property type="term" value="F:metal ion binding"/>
    <property type="evidence" value="ECO:0007669"/>
    <property type="project" value="UniProtKB-KW"/>
</dbReference>
<dbReference type="InterPro" id="IPR007197">
    <property type="entry name" value="rSAM"/>
</dbReference>
<evidence type="ECO:0000259" key="8">
    <source>
        <dbReference type="PROSITE" id="PS51918"/>
    </source>
</evidence>
<dbReference type="GO" id="GO:0016491">
    <property type="term" value="F:oxidoreductase activity"/>
    <property type="evidence" value="ECO:0007669"/>
    <property type="project" value="UniProtKB-KW"/>
</dbReference>
<dbReference type="Proteomes" id="UP001056539">
    <property type="component" value="Chromosome"/>
</dbReference>
<dbReference type="PROSITE" id="PS51918">
    <property type="entry name" value="RADICAL_SAM"/>
    <property type="match status" value="1"/>
</dbReference>
<keyword evidence="4" id="KW-0479">Metal-binding</keyword>
<keyword evidence="5" id="KW-0560">Oxidoreductase</keyword>
<dbReference type="GO" id="GO:0051539">
    <property type="term" value="F:4 iron, 4 sulfur cluster binding"/>
    <property type="evidence" value="ECO:0007669"/>
    <property type="project" value="UniProtKB-KW"/>
</dbReference>
<dbReference type="SFLD" id="SFLDG01067">
    <property type="entry name" value="SPASM/twitch_domain_containing"/>
    <property type="match status" value="1"/>
</dbReference>
<dbReference type="CDD" id="cd01335">
    <property type="entry name" value="Radical_SAM"/>
    <property type="match status" value="1"/>
</dbReference>
<dbReference type="PANTHER" id="PTHR11228">
    <property type="entry name" value="RADICAL SAM DOMAIN PROTEIN"/>
    <property type="match status" value="1"/>
</dbReference>
<organism evidence="9 10">
    <name type="scientific">Thermospira aquatica</name>
    <dbReference type="NCBI Taxonomy" id="2828656"/>
    <lineage>
        <taxon>Bacteria</taxon>
        <taxon>Pseudomonadati</taxon>
        <taxon>Spirochaetota</taxon>
        <taxon>Spirochaetia</taxon>
        <taxon>Brevinematales</taxon>
        <taxon>Thermospiraceae</taxon>
        <taxon>Thermospira</taxon>
    </lineage>
</organism>
<dbReference type="InterPro" id="IPR034391">
    <property type="entry name" value="AdoMet-like_SPASM_containing"/>
</dbReference>
<comment type="cofactor">
    <cofactor evidence="1">
        <name>[4Fe-4S] cluster</name>
        <dbReference type="ChEBI" id="CHEBI:49883"/>
    </cofactor>
</comment>
<evidence type="ECO:0000256" key="7">
    <source>
        <dbReference type="ARBA" id="ARBA00023014"/>
    </source>
</evidence>
<evidence type="ECO:0000256" key="5">
    <source>
        <dbReference type="ARBA" id="ARBA00023002"/>
    </source>
</evidence>